<dbReference type="Proteomes" id="UP000789901">
    <property type="component" value="Unassembled WGS sequence"/>
</dbReference>
<organism evidence="1 2">
    <name type="scientific">Gigaspora margarita</name>
    <dbReference type="NCBI Taxonomy" id="4874"/>
    <lineage>
        <taxon>Eukaryota</taxon>
        <taxon>Fungi</taxon>
        <taxon>Fungi incertae sedis</taxon>
        <taxon>Mucoromycota</taxon>
        <taxon>Glomeromycotina</taxon>
        <taxon>Glomeromycetes</taxon>
        <taxon>Diversisporales</taxon>
        <taxon>Gigasporaceae</taxon>
        <taxon>Gigaspora</taxon>
    </lineage>
</organism>
<name>A0ABN7X8F9_GIGMA</name>
<evidence type="ECO:0000313" key="2">
    <source>
        <dbReference type="Proteomes" id="UP000789901"/>
    </source>
</evidence>
<reference evidence="1 2" key="1">
    <citation type="submission" date="2021-06" db="EMBL/GenBank/DDBJ databases">
        <authorList>
            <person name="Kallberg Y."/>
            <person name="Tangrot J."/>
            <person name="Rosling A."/>
        </authorList>
    </citation>
    <scope>NUCLEOTIDE SEQUENCE [LARGE SCALE GENOMIC DNA]</scope>
    <source>
        <strain evidence="1 2">120-4 pot B 10/14</strain>
    </source>
</reference>
<evidence type="ECO:0000313" key="1">
    <source>
        <dbReference type="EMBL" id="CAG8849052.1"/>
    </source>
</evidence>
<sequence length="100" mass="11928">NEYDLYMWASWIPVLKTNINWVANMVEFELPIATWFHTKFLNEQDQKALKILDEKIHKFNFQGNFILICKVTLNGIRLEINEVQDTRMDIVSTINRGLKR</sequence>
<proteinExistence type="predicted"/>
<keyword evidence="2" id="KW-1185">Reference proteome</keyword>
<protein>
    <submittedName>
        <fullName evidence="1">39970_t:CDS:1</fullName>
    </submittedName>
</protein>
<comment type="caution">
    <text evidence="1">The sequence shown here is derived from an EMBL/GenBank/DDBJ whole genome shotgun (WGS) entry which is preliminary data.</text>
</comment>
<gene>
    <name evidence="1" type="ORF">GMARGA_LOCUS39499</name>
</gene>
<feature type="non-terminal residue" evidence="1">
    <location>
        <position position="1"/>
    </location>
</feature>
<accession>A0ABN7X8F9</accession>
<dbReference type="EMBL" id="CAJVQB010094626">
    <property type="protein sequence ID" value="CAG8849052.1"/>
    <property type="molecule type" value="Genomic_DNA"/>
</dbReference>